<evidence type="ECO:0000313" key="2">
    <source>
        <dbReference type="EMBL" id="KAG5293445.1"/>
    </source>
</evidence>
<dbReference type="VEuPathDB" id="FungiDB:I7I52_04758"/>
<sequence>MVKAGHVQCVPAHGPSNTLLNNKSPKFLLMLSFTQCPMSLPLKRQLELPKPEPKRKKAEHSVREAEAQRPAGFWDNLSQIWLTKKALRELDRRNTHQRPHVIEPYRPITRQISAERRKNVVAYAPEFLSSCKPDCLDRVRRFARHGGPDLSDLRNFRQDRIPLYFKMPKRPLADTTPSSVTRSKRSSQSTGAYSLGFEQHLIDHFVYPHGYEYPDDRIPEKPSNWDQINNVLDQSRGSLSPSKFGDEEFRQFERANTYATSEKKITKIIESLEGGSDDRTIGGDYPFGNFRPLTDGTIPSAKPDHFHGSRPEELNGRIRDELNDIIIPSTAASRPMLPNYFLEIKTPDQSAAVAKRQACYDGALGARAMQSLQSFWVNPVYDNNAFTITSTYHDGTLKLYTSHPTAPSCPESQPEYFMTQLNGWNMTGNLKTFREGATAYRNARDWAKEKRKEFIEAANTRFLGPKPQSVPSSLSGGTITSTVEVAVIDSDISTNSDEAEYLDAQFSFKDFRASKSAD</sequence>
<comment type="caution">
    <text evidence="2">The sequence shown here is derived from an EMBL/GenBank/DDBJ whole genome shotgun (WGS) entry which is preliminary data.</text>
</comment>
<dbReference type="AlphaFoldDB" id="A0A8H7YPL0"/>
<feature type="region of interest" description="Disordered" evidence="1">
    <location>
        <begin position="44"/>
        <end position="64"/>
    </location>
</feature>
<dbReference type="EMBL" id="JAEVHI010000004">
    <property type="protein sequence ID" value="KAG5293445.1"/>
    <property type="molecule type" value="Genomic_DNA"/>
</dbReference>
<reference evidence="2 3" key="1">
    <citation type="submission" date="2021-01" db="EMBL/GenBank/DDBJ databases">
        <title>Chromosome-level genome assembly of a human fungal pathogen reveals clustering of transcriptionally co-regulated genes.</title>
        <authorList>
            <person name="Voorhies M."/>
            <person name="Cohen S."/>
            <person name="Shea T.P."/>
            <person name="Petrus S."/>
            <person name="Munoz J.F."/>
            <person name="Poplawski S."/>
            <person name="Goldman W.E."/>
            <person name="Michael T."/>
            <person name="Cuomo C.A."/>
            <person name="Sil A."/>
            <person name="Beyhan S."/>
        </authorList>
    </citation>
    <scope>NUCLEOTIDE SEQUENCE [LARGE SCALE GENOMIC DNA]</scope>
    <source>
        <strain evidence="2 3">G184AR</strain>
    </source>
</reference>
<protein>
    <submittedName>
        <fullName evidence="2">Uncharacterized protein</fullName>
    </submittedName>
</protein>
<evidence type="ECO:0000256" key="1">
    <source>
        <dbReference type="SAM" id="MobiDB-lite"/>
    </source>
</evidence>
<dbReference type="OrthoDB" id="5403634at2759"/>
<dbReference type="Proteomes" id="UP000670092">
    <property type="component" value="Unassembled WGS sequence"/>
</dbReference>
<evidence type="ECO:0000313" key="3">
    <source>
        <dbReference type="Proteomes" id="UP000670092"/>
    </source>
</evidence>
<proteinExistence type="predicted"/>
<organism evidence="2 3">
    <name type="scientific">Ajellomyces capsulatus</name>
    <name type="common">Darling's disease fungus</name>
    <name type="synonym">Histoplasma capsulatum</name>
    <dbReference type="NCBI Taxonomy" id="5037"/>
    <lineage>
        <taxon>Eukaryota</taxon>
        <taxon>Fungi</taxon>
        <taxon>Dikarya</taxon>
        <taxon>Ascomycota</taxon>
        <taxon>Pezizomycotina</taxon>
        <taxon>Eurotiomycetes</taxon>
        <taxon>Eurotiomycetidae</taxon>
        <taxon>Onygenales</taxon>
        <taxon>Ajellomycetaceae</taxon>
        <taxon>Histoplasma</taxon>
    </lineage>
</organism>
<name>A0A8H7YPL0_AJECA</name>
<gene>
    <name evidence="2" type="ORF">I7I52_04758</name>
</gene>
<accession>A0A8H7YPL0</accession>